<keyword evidence="7" id="KW-1185">Reference proteome</keyword>
<dbReference type="InterPro" id="IPR028082">
    <property type="entry name" value="Peripla_BP_I"/>
</dbReference>
<comment type="similarity">
    <text evidence="2">Belongs to the bacterial solute-binding protein 2 family.</text>
</comment>
<proteinExistence type="inferred from homology"/>
<reference evidence="6 7" key="1">
    <citation type="submission" date="2017-05" db="EMBL/GenBank/DDBJ databases">
        <title>Genome Sequence of Loktanella vestfoldensis Strain SMR4r Isolated from a Culture of the Diatom Skeletonema marinoi.</title>
        <authorList>
            <person name="Topel M."/>
            <person name="Pinder M.I.M."/>
            <person name="Johansson O.N."/>
            <person name="Kourtchenko O."/>
            <person name="Godhe A."/>
            <person name="Clarke A.K."/>
        </authorList>
    </citation>
    <scope>NUCLEOTIDE SEQUENCE [LARGE SCALE GENOMIC DNA]</scope>
    <source>
        <strain evidence="6 7">SMR4r</strain>
    </source>
</reference>
<gene>
    <name evidence="6" type="ORF">LOKVESSMR4R_02445</name>
</gene>
<evidence type="ECO:0000313" key="6">
    <source>
        <dbReference type="EMBL" id="ARU01749.1"/>
    </source>
</evidence>
<feature type="domain" description="Periplasmic binding protein" evidence="5">
    <location>
        <begin position="60"/>
        <end position="313"/>
    </location>
</feature>
<sequence>MRLRTTYLLLPLLIPATAQADAMDDALALIEKHREIPAFVPQGEPFDARACMADKSVFSIPVTMTIPFAVALEDAMSRAAADVGFRYTVWETQGGMDSYIQGVDQAMSQGYDLVDLAGGLNPVVIGPQLMQAREAGLTITTTHLYDETQKQADIVDASAKVPFSTVGDILAAWAFIQTDGAPNVLIIGSDDVLPTTPFVESIQASLTEYCPDCAQQYLNVPLAEWGTRIQSGVQSALLSNPDINFIIPIYDSMSQFVTPALRIAGADVPIASFNGTPFVLDMVREGTVQMVIGESLGWAGYAAVDVQMRQLCGLPVPDDLGIPLVIFDESNIETVGVPANFDDGYGDAHIAGFRELWMLD</sequence>
<keyword evidence="3 4" id="KW-0732">Signal</keyword>
<dbReference type="KEGG" id="lvs:LOKVESSMR4R_02445"/>
<dbReference type="GO" id="GO:0030313">
    <property type="term" value="C:cell envelope"/>
    <property type="evidence" value="ECO:0007669"/>
    <property type="project" value="UniProtKB-SubCell"/>
</dbReference>
<evidence type="ECO:0000259" key="5">
    <source>
        <dbReference type="Pfam" id="PF13407"/>
    </source>
</evidence>
<feature type="chain" id="PRO_5012146426" evidence="4">
    <location>
        <begin position="21"/>
        <end position="360"/>
    </location>
</feature>
<dbReference type="PANTHER" id="PTHR46847:SF1">
    <property type="entry name" value="D-ALLOSE-BINDING PERIPLASMIC PROTEIN-RELATED"/>
    <property type="match status" value="1"/>
</dbReference>
<feature type="signal peptide" evidence="4">
    <location>
        <begin position="1"/>
        <end position="20"/>
    </location>
</feature>
<dbReference type="SUPFAM" id="SSF53822">
    <property type="entry name" value="Periplasmic binding protein-like I"/>
    <property type="match status" value="1"/>
</dbReference>
<evidence type="ECO:0000313" key="7">
    <source>
        <dbReference type="Proteomes" id="UP000195273"/>
    </source>
</evidence>
<dbReference type="GO" id="GO:0030246">
    <property type="term" value="F:carbohydrate binding"/>
    <property type="evidence" value="ECO:0007669"/>
    <property type="project" value="UniProtKB-ARBA"/>
</dbReference>
<evidence type="ECO:0000256" key="2">
    <source>
        <dbReference type="ARBA" id="ARBA00007639"/>
    </source>
</evidence>
<name>A0A1Y0EEA5_9RHOB</name>
<dbReference type="PANTHER" id="PTHR46847">
    <property type="entry name" value="D-ALLOSE-BINDING PERIPLASMIC PROTEIN-RELATED"/>
    <property type="match status" value="1"/>
</dbReference>
<dbReference type="AlphaFoldDB" id="A0A1Y0EEA5"/>
<comment type="subcellular location">
    <subcellularLocation>
        <location evidence="1">Cell envelope</location>
    </subcellularLocation>
</comment>
<evidence type="ECO:0000256" key="4">
    <source>
        <dbReference type="SAM" id="SignalP"/>
    </source>
</evidence>
<dbReference type="Proteomes" id="UP000195273">
    <property type="component" value="Chromosome"/>
</dbReference>
<organism evidence="6 7">
    <name type="scientific">Yoonia vestfoldensis</name>
    <dbReference type="NCBI Taxonomy" id="245188"/>
    <lineage>
        <taxon>Bacteria</taxon>
        <taxon>Pseudomonadati</taxon>
        <taxon>Pseudomonadota</taxon>
        <taxon>Alphaproteobacteria</taxon>
        <taxon>Rhodobacterales</taxon>
        <taxon>Paracoccaceae</taxon>
        <taxon>Yoonia</taxon>
    </lineage>
</organism>
<dbReference type="Gene3D" id="3.40.50.2300">
    <property type="match status" value="2"/>
</dbReference>
<dbReference type="EMBL" id="CP021431">
    <property type="protein sequence ID" value="ARU01749.1"/>
    <property type="molecule type" value="Genomic_DNA"/>
</dbReference>
<dbReference type="Pfam" id="PF13407">
    <property type="entry name" value="Peripla_BP_4"/>
    <property type="match status" value="1"/>
</dbReference>
<accession>A0A1Y0EEA5</accession>
<evidence type="ECO:0000256" key="1">
    <source>
        <dbReference type="ARBA" id="ARBA00004196"/>
    </source>
</evidence>
<dbReference type="InterPro" id="IPR025997">
    <property type="entry name" value="SBP_2_dom"/>
</dbReference>
<evidence type="ECO:0000256" key="3">
    <source>
        <dbReference type="ARBA" id="ARBA00022729"/>
    </source>
</evidence>
<protein>
    <submittedName>
        <fullName evidence="6">Periplasmic binding protein domain protein</fullName>
    </submittedName>
</protein>